<gene>
    <name evidence="2" type="ORF">AB6A68_05100</name>
</gene>
<keyword evidence="3" id="KW-1185">Reference proteome</keyword>
<evidence type="ECO:0000259" key="1">
    <source>
        <dbReference type="Pfam" id="PF01883"/>
    </source>
</evidence>
<dbReference type="InterPro" id="IPR052339">
    <property type="entry name" value="Fe-S_Maturation_MIP18"/>
</dbReference>
<dbReference type="InterPro" id="IPR002744">
    <property type="entry name" value="MIP18-like"/>
</dbReference>
<dbReference type="Proteomes" id="UP001560267">
    <property type="component" value="Unassembled WGS sequence"/>
</dbReference>
<dbReference type="PANTHER" id="PTHR42831">
    <property type="entry name" value="FE-S PROTEIN MATURATION AUXILIARY FACTOR YITW"/>
    <property type="match status" value="1"/>
</dbReference>
<evidence type="ECO:0000313" key="3">
    <source>
        <dbReference type="Proteomes" id="UP001560267"/>
    </source>
</evidence>
<dbReference type="RefSeq" id="WP_369084348.1">
    <property type="nucleotide sequence ID" value="NZ_JBFSHR010000012.1"/>
</dbReference>
<feature type="domain" description="MIP18 family-like" evidence="1">
    <location>
        <begin position="24"/>
        <end position="92"/>
    </location>
</feature>
<dbReference type="SUPFAM" id="SSF117916">
    <property type="entry name" value="Fe-S cluster assembly (FSCA) domain-like"/>
    <property type="match status" value="1"/>
</dbReference>
<name>A0ABV3Y1T3_9ACTN</name>
<dbReference type="Gene3D" id="3.30.300.130">
    <property type="entry name" value="Fe-S cluster assembly (FSCA)"/>
    <property type="match status" value="1"/>
</dbReference>
<protein>
    <submittedName>
        <fullName evidence="2">Metal-sulfur cluster assembly factor</fullName>
    </submittedName>
</protein>
<sequence length="118" mass="12745">MTSRIPDGNGRVLEPQSGILSATWRALGGVYDPELCIDVVALGLVYDVRCVNSEVIVEMTMTTPGCPASESLPEMAKLAISEAVGDEVVVDVRVVWEPPWNPTMMDDATARSLGLRVR</sequence>
<proteinExistence type="predicted"/>
<dbReference type="PANTHER" id="PTHR42831:SF1">
    <property type="entry name" value="FE-S PROTEIN MATURATION AUXILIARY FACTOR YITW"/>
    <property type="match status" value="1"/>
</dbReference>
<evidence type="ECO:0000313" key="2">
    <source>
        <dbReference type="EMBL" id="MEX6429215.1"/>
    </source>
</evidence>
<organism evidence="2 3">
    <name type="scientific">Ferrimicrobium acidiphilum</name>
    <dbReference type="NCBI Taxonomy" id="121039"/>
    <lineage>
        <taxon>Bacteria</taxon>
        <taxon>Bacillati</taxon>
        <taxon>Actinomycetota</taxon>
        <taxon>Acidimicrobiia</taxon>
        <taxon>Acidimicrobiales</taxon>
        <taxon>Acidimicrobiaceae</taxon>
        <taxon>Ferrimicrobium</taxon>
    </lineage>
</organism>
<dbReference type="InterPro" id="IPR034904">
    <property type="entry name" value="FSCA_dom_sf"/>
</dbReference>
<accession>A0ABV3Y1T3</accession>
<comment type="caution">
    <text evidence="2">The sequence shown here is derived from an EMBL/GenBank/DDBJ whole genome shotgun (WGS) entry which is preliminary data.</text>
</comment>
<dbReference type="Pfam" id="PF01883">
    <property type="entry name" value="FeS_assembly_P"/>
    <property type="match status" value="1"/>
</dbReference>
<reference evidence="2 3" key="1">
    <citation type="submission" date="2024-07" db="EMBL/GenBank/DDBJ databases">
        <title>Draft Genome Sequence of Ferrimicrobium acidiphilum Strain YE2023, Isolated from a Pulp of Bioleach Reactor.</title>
        <authorList>
            <person name="Elkina Y.A."/>
            <person name="Bulaeva A.G."/>
            <person name="Beletsky A.V."/>
            <person name="Mardanov A.V."/>
        </authorList>
    </citation>
    <scope>NUCLEOTIDE SEQUENCE [LARGE SCALE GENOMIC DNA]</scope>
    <source>
        <strain evidence="2 3">YE2023</strain>
    </source>
</reference>
<dbReference type="EMBL" id="JBFSHR010000012">
    <property type="protein sequence ID" value="MEX6429215.1"/>
    <property type="molecule type" value="Genomic_DNA"/>
</dbReference>